<evidence type="ECO:0000313" key="5">
    <source>
        <dbReference type="EMBL" id="MTD99453.1"/>
    </source>
</evidence>
<dbReference type="Gene3D" id="3.20.20.70">
    <property type="entry name" value="Aldolase class I"/>
    <property type="match status" value="1"/>
</dbReference>
<dbReference type="SUPFAM" id="SSF51569">
    <property type="entry name" value="Aldolase"/>
    <property type="match status" value="1"/>
</dbReference>
<dbReference type="Pfam" id="PF00701">
    <property type="entry name" value="DHDPS"/>
    <property type="match status" value="1"/>
</dbReference>
<dbReference type="InterPro" id="IPR002220">
    <property type="entry name" value="DapA-like"/>
</dbReference>
<dbReference type="Proteomes" id="UP000481417">
    <property type="component" value="Unassembled WGS sequence"/>
</dbReference>
<name>A0A6L6HJW8_9RHOB</name>
<evidence type="ECO:0000313" key="6">
    <source>
        <dbReference type="Proteomes" id="UP000481417"/>
    </source>
</evidence>
<comment type="caution">
    <text evidence="5">The sequence shown here is derived from an EMBL/GenBank/DDBJ whole genome shotgun (WGS) entry which is preliminary data.</text>
</comment>
<dbReference type="InterPro" id="IPR013785">
    <property type="entry name" value="Aldolase_TIM"/>
</dbReference>
<evidence type="ECO:0000256" key="3">
    <source>
        <dbReference type="PIRNR" id="PIRNR001365"/>
    </source>
</evidence>
<keyword evidence="6" id="KW-1185">Reference proteome</keyword>
<evidence type="ECO:0000256" key="4">
    <source>
        <dbReference type="PIRSR" id="PIRSR001365-1"/>
    </source>
</evidence>
<dbReference type="CDD" id="cd00408">
    <property type="entry name" value="DHDPS-like"/>
    <property type="match status" value="1"/>
</dbReference>
<dbReference type="SMART" id="SM01130">
    <property type="entry name" value="DHDPS"/>
    <property type="match status" value="1"/>
</dbReference>
<dbReference type="GO" id="GO:0008840">
    <property type="term" value="F:4-hydroxy-tetrahydrodipicolinate synthase activity"/>
    <property type="evidence" value="ECO:0007669"/>
    <property type="project" value="TreeGrafter"/>
</dbReference>
<accession>A0A6L6HJW8</accession>
<protein>
    <submittedName>
        <fullName evidence="5">Dihydrodipicolinate synthase family protein</fullName>
    </submittedName>
</protein>
<dbReference type="PRINTS" id="PR00146">
    <property type="entry name" value="DHPICSNTHASE"/>
</dbReference>
<dbReference type="PIRSF" id="PIRSF001365">
    <property type="entry name" value="DHDPS"/>
    <property type="match status" value="1"/>
</dbReference>
<dbReference type="AlphaFoldDB" id="A0A6L6HJW8"/>
<keyword evidence="2 3" id="KW-0456">Lyase</keyword>
<gene>
    <name evidence="5" type="ORF">GIY56_04025</name>
</gene>
<evidence type="ECO:0000256" key="1">
    <source>
        <dbReference type="ARBA" id="ARBA00007592"/>
    </source>
</evidence>
<proteinExistence type="inferred from homology"/>
<sequence>MRFHGLSAFPITPADADGQVLARDLRRIVRRAADEGVDSICVLGSAGGFAYLDPDQRRAAVDAALAELDGALPLIVGVGALRTDTAVSLARHAKAAGADALLVPPISYTPLTDDEVFAHYAAIAQGGGLPVCIYNNPTTTHFTFSPDLLVRLSAIPRICAVKMPLPAHGDFGAEIADLRARLPQGFSIGYSGDWGCAGAMLAGADAFYSVAAGTWPAPMLRLVRAAQAGDGAETARIDAAFQPLWSLFRQCGSFRVVHRAANLLGLSDAQPPRPILPLAPDHDAALRDAIAALDTI</sequence>
<feature type="active site" description="Schiff-base intermediate with substrate" evidence="4">
    <location>
        <position position="162"/>
    </location>
</feature>
<organism evidence="5 6">
    <name type="scientific">Paracoccus lichenicola</name>
    <dbReference type="NCBI Taxonomy" id="2665644"/>
    <lineage>
        <taxon>Bacteria</taxon>
        <taxon>Pseudomonadati</taxon>
        <taxon>Pseudomonadota</taxon>
        <taxon>Alphaproteobacteria</taxon>
        <taxon>Rhodobacterales</taxon>
        <taxon>Paracoccaceae</taxon>
        <taxon>Paracoccus</taxon>
    </lineage>
</organism>
<feature type="active site" description="Proton donor/acceptor" evidence="4">
    <location>
        <position position="134"/>
    </location>
</feature>
<comment type="similarity">
    <text evidence="1 3">Belongs to the DapA family.</text>
</comment>
<reference evidence="5 6" key="1">
    <citation type="submission" date="2019-11" db="EMBL/GenBank/DDBJ databases">
        <authorList>
            <person name="Lang L."/>
        </authorList>
    </citation>
    <scope>NUCLEOTIDE SEQUENCE [LARGE SCALE GENOMIC DNA]</scope>
    <source>
        <strain evidence="5 6">YIM 132242</strain>
    </source>
</reference>
<dbReference type="PANTHER" id="PTHR12128">
    <property type="entry name" value="DIHYDRODIPICOLINATE SYNTHASE"/>
    <property type="match status" value="1"/>
</dbReference>
<evidence type="ECO:0000256" key="2">
    <source>
        <dbReference type="ARBA" id="ARBA00023239"/>
    </source>
</evidence>
<dbReference type="PANTHER" id="PTHR12128:SF66">
    <property type="entry name" value="4-HYDROXY-2-OXOGLUTARATE ALDOLASE, MITOCHONDRIAL"/>
    <property type="match status" value="1"/>
</dbReference>
<dbReference type="EMBL" id="WMBT01000002">
    <property type="protein sequence ID" value="MTD99453.1"/>
    <property type="molecule type" value="Genomic_DNA"/>
</dbReference>